<dbReference type="AlphaFoldDB" id="A0A9Q1LRL6"/>
<dbReference type="InterPro" id="IPR001554">
    <property type="entry name" value="Glyco_hydro_14"/>
</dbReference>
<dbReference type="Pfam" id="PF01373">
    <property type="entry name" value="Glyco_hydro_14"/>
    <property type="match status" value="1"/>
</dbReference>
<dbReference type="GO" id="GO:0016161">
    <property type="term" value="F:beta-amylase activity"/>
    <property type="evidence" value="ECO:0007669"/>
    <property type="project" value="InterPro"/>
</dbReference>
<gene>
    <name evidence="5" type="ORF">K7X08_017010</name>
</gene>
<dbReference type="SUPFAM" id="SSF51445">
    <property type="entry name" value="(Trans)glycosidases"/>
    <property type="match status" value="1"/>
</dbReference>
<dbReference type="InterPro" id="IPR017853">
    <property type="entry name" value="GH"/>
</dbReference>
<evidence type="ECO:0000313" key="5">
    <source>
        <dbReference type="EMBL" id="KAJ8542144.1"/>
    </source>
</evidence>
<dbReference type="Gene3D" id="3.20.20.80">
    <property type="entry name" value="Glycosidases"/>
    <property type="match status" value="2"/>
</dbReference>
<comment type="catalytic activity">
    <reaction evidence="4">
        <text>Hydrolysis of (1-&gt;4)-alpha-D-glucosidic linkages in polysaccharides so as to remove successive maltose units from the non-reducing ends of the chains.</text>
        <dbReference type="EC" id="3.2.1.2"/>
    </reaction>
</comment>
<evidence type="ECO:0000256" key="3">
    <source>
        <dbReference type="ARBA" id="ARBA00023326"/>
    </source>
</evidence>
<keyword evidence="4" id="KW-0378">Hydrolase</keyword>
<name>A0A9Q1LRL6_9SOLA</name>
<accession>A0A9Q1LRL6</accession>
<dbReference type="EMBL" id="JAJAGQ010000015">
    <property type="protein sequence ID" value="KAJ8542144.1"/>
    <property type="molecule type" value="Genomic_DNA"/>
</dbReference>
<comment type="caution">
    <text evidence="5">The sequence shown here is derived from an EMBL/GenBank/DDBJ whole genome shotgun (WGS) entry which is preliminary data.</text>
</comment>
<sequence>MGPAGDLRYPSYPEKDGVLELFSVTTSSLRAAAEAFGKPEWGNTGPTDAGEYNNWPEDKLFQERRWWLGVLPHMVFSNAFGPCESDDREMCAFTYLRMNPDLFQPNNWRRFIAFVKKMNEGKDVDHCSEQVEREAEHFVHVTHPLVQKPAVALML</sequence>
<keyword evidence="4" id="KW-0326">Glycosidase</keyword>
<evidence type="ECO:0000256" key="4">
    <source>
        <dbReference type="RuleBase" id="RU000509"/>
    </source>
</evidence>
<dbReference type="PANTHER" id="PTHR31352:SF31">
    <property type="entry name" value="BETA-AMYLASE 1, CHLOROPLASTIC"/>
    <property type="match status" value="1"/>
</dbReference>
<keyword evidence="6" id="KW-1185">Reference proteome</keyword>
<comment type="similarity">
    <text evidence="1 4">Belongs to the glycosyl hydrolase 14 family.</text>
</comment>
<dbReference type="GO" id="GO:0000272">
    <property type="term" value="P:polysaccharide catabolic process"/>
    <property type="evidence" value="ECO:0007669"/>
    <property type="project" value="UniProtKB-KW"/>
</dbReference>
<evidence type="ECO:0000313" key="6">
    <source>
        <dbReference type="Proteomes" id="UP001152561"/>
    </source>
</evidence>
<proteinExistence type="inferred from homology"/>
<reference evidence="6" key="1">
    <citation type="journal article" date="2023" name="Proc. Natl. Acad. Sci. U.S.A.">
        <title>Genomic and structural basis for evolution of tropane alkaloid biosynthesis.</title>
        <authorList>
            <person name="Wanga Y.-J."/>
            <person name="Taina T."/>
            <person name="Yua J.-Y."/>
            <person name="Lia J."/>
            <person name="Xua B."/>
            <person name="Chenc J."/>
            <person name="D'Auriad J.C."/>
            <person name="Huanga J.-P."/>
            <person name="Huanga S.-X."/>
        </authorList>
    </citation>
    <scope>NUCLEOTIDE SEQUENCE [LARGE SCALE GENOMIC DNA]</scope>
    <source>
        <strain evidence="6">cv. KIB-2019</strain>
    </source>
</reference>
<dbReference type="PANTHER" id="PTHR31352">
    <property type="entry name" value="BETA-AMYLASE 1, CHLOROPLASTIC"/>
    <property type="match status" value="1"/>
</dbReference>
<dbReference type="EC" id="3.2.1.2" evidence="4"/>
<dbReference type="Proteomes" id="UP001152561">
    <property type="component" value="Unassembled WGS sequence"/>
</dbReference>
<evidence type="ECO:0000256" key="1">
    <source>
        <dbReference type="ARBA" id="ARBA00005652"/>
    </source>
</evidence>
<organism evidence="5 6">
    <name type="scientific">Anisodus acutangulus</name>
    <dbReference type="NCBI Taxonomy" id="402998"/>
    <lineage>
        <taxon>Eukaryota</taxon>
        <taxon>Viridiplantae</taxon>
        <taxon>Streptophyta</taxon>
        <taxon>Embryophyta</taxon>
        <taxon>Tracheophyta</taxon>
        <taxon>Spermatophyta</taxon>
        <taxon>Magnoliopsida</taxon>
        <taxon>eudicotyledons</taxon>
        <taxon>Gunneridae</taxon>
        <taxon>Pentapetalae</taxon>
        <taxon>asterids</taxon>
        <taxon>lamiids</taxon>
        <taxon>Solanales</taxon>
        <taxon>Solanaceae</taxon>
        <taxon>Solanoideae</taxon>
        <taxon>Hyoscyameae</taxon>
        <taxon>Anisodus</taxon>
    </lineage>
</organism>
<evidence type="ECO:0000256" key="2">
    <source>
        <dbReference type="ARBA" id="ARBA00023277"/>
    </source>
</evidence>
<keyword evidence="3 4" id="KW-0624">Polysaccharide degradation</keyword>
<dbReference type="OrthoDB" id="750170at2759"/>
<protein>
    <recommendedName>
        <fullName evidence="4">Beta-amylase</fullName>
        <ecNumber evidence="4">3.2.1.2</ecNumber>
    </recommendedName>
</protein>
<keyword evidence="2 4" id="KW-0119">Carbohydrate metabolism</keyword>